<dbReference type="Proteomes" id="UP001159363">
    <property type="component" value="Chromosome 8"/>
</dbReference>
<protein>
    <submittedName>
        <fullName evidence="2">Uncharacterized protein</fullName>
    </submittedName>
</protein>
<feature type="region of interest" description="Disordered" evidence="1">
    <location>
        <begin position="584"/>
        <end position="607"/>
    </location>
</feature>
<comment type="caution">
    <text evidence="2">The sequence shown here is derived from an EMBL/GenBank/DDBJ whole genome shotgun (WGS) entry which is preliminary data.</text>
</comment>
<evidence type="ECO:0000313" key="3">
    <source>
        <dbReference type="Proteomes" id="UP001159363"/>
    </source>
</evidence>
<name>A0ABQ9GSL7_9NEOP</name>
<proteinExistence type="predicted"/>
<accession>A0ABQ9GSL7</accession>
<evidence type="ECO:0000256" key="1">
    <source>
        <dbReference type="SAM" id="MobiDB-lite"/>
    </source>
</evidence>
<keyword evidence="3" id="KW-1185">Reference proteome</keyword>
<evidence type="ECO:0000313" key="2">
    <source>
        <dbReference type="EMBL" id="KAJ8875035.1"/>
    </source>
</evidence>
<dbReference type="EMBL" id="JARBHB010000009">
    <property type="protein sequence ID" value="KAJ8875035.1"/>
    <property type="molecule type" value="Genomic_DNA"/>
</dbReference>
<reference evidence="2 3" key="1">
    <citation type="submission" date="2023-02" db="EMBL/GenBank/DDBJ databases">
        <title>LHISI_Scaffold_Assembly.</title>
        <authorList>
            <person name="Stuart O.P."/>
            <person name="Cleave R."/>
            <person name="Magrath M.J.L."/>
            <person name="Mikheyev A.S."/>
        </authorList>
    </citation>
    <scope>NUCLEOTIDE SEQUENCE [LARGE SCALE GENOMIC DNA]</scope>
    <source>
        <strain evidence="2">Daus_M_001</strain>
        <tissue evidence="2">Leg muscle</tissue>
    </source>
</reference>
<organism evidence="2 3">
    <name type="scientific">Dryococelus australis</name>
    <dbReference type="NCBI Taxonomy" id="614101"/>
    <lineage>
        <taxon>Eukaryota</taxon>
        <taxon>Metazoa</taxon>
        <taxon>Ecdysozoa</taxon>
        <taxon>Arthropoda</taxon>
        <taxon>Hexapoda</taxon>
        <taxon>Insecta</taxon>
        <taxon>Pterygota</taxon>
        <taxon>Neoptera</taxon>
        <taxon>Polyneoptera</taxon>
        <taxon>Phasmatodea</taxon>
        <taxon>Verophasmatodea</taxon>
        <taxon>Anareolatae</taxon>
        <taxon>Phasmatidae</taxon>
        <taxon>Eurycanthinae</taxon>
        <taxon>Dryococelus</taxon>
    </lineage>
</organism>
<sequence length="700" mass="77846">MSLVYSGPSSLTYCQLNPRNTSGSNDHTHAYAVHRGRGQRWLPGTNDGEDAATATSAIEEVNRLLASDWPGQLAGTLPRQEGKHSDPSRVLRVACPQSHLSSKSSVIKGTVLKVTGPQSPVLKAICSQSPVSKSHVLKAICSQSSVLTVICSQSHVLKVIFSLSPVLKSHVHSPSQSSLISTCDFEAFNVVYYGFPLTQYQHYDTDSQVANMLYRVQFSQGRTTHAIFGRGAGKWRQVRSAKLTEAQRTETSCLLRVLQSRVNANIDVHVMTRMIVDQVKCRFAHVLASHELNDLNQLQLYVDLCFTAFGVGPLVFVRGSMNTEAYCNILDNEMLLTLWSIYGMDPCYFQDDSFQVPCFKGYYAVVRRQQCSPIGLARPEPRPQPYRTSLDELDRRRGQNPLLNSWNGCKRNGDESRGCLHARQGGCCYSRKKWPYEILTAWKPPSKHCGQVPNLLFPSNRHAREFAYSMNRAAVSIDDGGELISRYIGARAIQKRRRRCSTNANETPAPRPPREPGSIPGRVTGPSQVGIVPDDAAGRRVFSGNSRFPRPFIPEPLRIHFNHPQRFSKNSPLIAAQISSLTQAGLSKGGPSPSVSGREIPRRSGNASIARHEASRVFLRKLGGSLTTKTYALDLVDTPFPRPFPLPLQGLVYMQQEDILLPLPPYLQSNHQETQQGKNVRCQQTGQTYELLYPQVLGEH</sequence>
<feature type="region of interest" description="Disordered" evidence="1">
    <location>
        <begin position="498"/>
        <end position="533"/>
    </location>
</feature>
<gene>
    <name evidence="2" type="ORF">PR048_022925</name>
</gene>